<evidence type="ECO:0000313" key="2">
    <source>
        <dbReference type="Proteomes" id="UP000823388"/>
    </source>
</evidence>
<evidence type="ECO:0000313" key="1">
    <source>
        <dbReference type="EMBL" id="KAG2620219.1"/>
    </source>
</evidence>
<organism evidence="1 2">
    <name type="scientific">Panicum virgatum</name>
    <name type="common">Blackwell switchgrass</name>
    <dbReference type="NCBI Taxonomy" id="38727"/>
    <lineage>
        <taxon>Eukaryota</taxon>
        <taxon>Viridiplantae</taxon>
        <taxon>Streptophyta</taxon>
        <taxon>Embryophyta</taxon>
        <taxon>Tracheophyta</taxon>
        <taxon>Spermatophyta</taxon>
        <taxon>Magnoliopsida</taxon>
        <taxon>Liliopsida</taxon>
        <taxon>Poales</taxon>
        <taxon>Poaceae</taxon>
        <taxon>PACMAD clade</taxon>
        <taxon>Panicoideae</taxon>
        <taxon>Panicodae</taxon>
        <taxon>Paniceae</taxon>
        <taxon>Panicinae</taxon>
        <taxon>Panicum</taxon>
        <taxon>Panicum sect. Hiantes</taxon>
    </lineage>
</organism>
<gene>
    <name evidence="1" type="ORF">PVAP13_3NG162600</name>
</gene>
<reference evidence="1" key="1">
    <citation type="submission" date="2020-05" db="EMBL/GenBank/DDBJ databases">
        <title>WGS assembly of Panicum virgatum.</title>
        <authorList>
            <person name="Lovell J.T."/>
            <person name="Jenkins J."/>
            <person name="Shu S."/>
            <person name="Juenger T.E."/>
            <person name="Schmutz J."/>
        </authorList>
    </citation>
    <scope>NUCLEOTIDE SEQUENCE</scope>
    <source>
        <strain evidence="1">AP13</strain>
    </source>
</reference>
<dbReference type="EMBL" id="CM029042">
    <property type="protein sequence ID" value="KAG2620219.1"/>
    <property type="molecule type" value="Genomic_DNA"/>
</dbReference>
<comment type="caution">
    <text evidence="1">The sequence shown here is derived from an EMBL/GenBank/DDBJ whole genome shotgun (WGS) entry which is preliminary data.</text>
</comment>
<name>A0A8T0UI73_PANVG</name>
<dbReference type="Proteomes" id="UP000823388">
    <property type="component" value="Chromosome 3N"/>
</dbReference>
<dbReference type="AlphaFoldDB" id="A0A8T0UI73"/>
<accession>A0A8T0UI73</accession>
<protein>
    <submittedName>
        <fullName evidence="1">Uncharacterized protein</fullName>
    </submittedName>
</protein>
<proteinExistence type="predicted"/>
<sequence>MAVSDIITPAPLSYPSMPCNADSSAVQELFTTSPTSPKEGHVLVNNLKALAIFGEEAWKMVGLLENFRYGGI</sequence>
<keyword evidence="2" id="KW-1185">Reference proteome</keyword>